<reference evidence="6 7" key="1">
    <citation type="submission" date="2019-01" db="EMBL/GenBank/DDBJ databases">
        <title>Sequencing of cultivated peanut Arachis hypogaea provides insights into genome evolution and oil improvement.</title>
        <authorList>
            <person name="Chen X."/>
        </authorList>
    </citation>
    <scope>NUCLEOTIDE SEQUENCE [LARGE SCALE GENOMIC DNA]</scope>
    <source>
        <strain evidence="7">cv. Fuhuasheng</strain>
        <tissue evidence="6">Leaves</tissue>
    </source>
</reference>
<feature type="compositionally biased region" description="Basic and acidic residues" evidence="4">
    <location>
        <begin position="351"/>
        <end position="378"/>
    </location>
</feature>
<dbReference type="Gene3D" id="1.20.58.120">
    <property type="entry name" value="BAG domain"/>
    <property type="match status" value="1"/>
</dbReference>
<keyword evidence="2" id="KW-0143">Chaperone</keyword>
<dbReference type="FunFam" id="1.20.58.120:FF:000010">
    <property type="entry name" value="BAG family molecular chaperone regulator 6"/>
    <property type="match status" value="1"/>
</dbReference>
<dbReference type="SMR" id="A0A445AC56"/>
<feature type="coiled-coil region" evidence="3">
    <location>
        <begin position="1162"/>
        <end position="1210"/>
    </location>
</feature>
<dbReference type="InterPro" id="IPR036533">
    <property type="entry name" value="BAG_dom_sf"/>
</dbReference>
<keyword evidence="3" id="KW-0175">Coiled coil</keyword>
<feature type="compositionally biased region" description="Basic and acidic residues" evidence="4">
    <location>
        <begin position="524"/>
        <end position="562"/>
    </location>
</feature>
<feature type="compositionally biased region" description="Basic and acidic residues" evidence="4">
    <location>
        <begin position="1145"/>
        <end position="1161"/>
    </location>
</feature>
<dbReference type="AlphaFoldDB" id="A0A445AC56"/>
<sequence length="1241" mass="139640">MIPVCRSMDSTYPYQRNQNPYPPFYYPGFEPNLPQMNMNPPKSAFPYEHPWSHGGCCGHYPNPTNFCCAHNNNFHGYYNYRPQHYHHHHAPFPSPPMYYSGGYQEPFFVPYAPQPHYTMELPRYDYEKHMPGDYHCCGCPNHPCHQKEEQSVKIEEEEPDNNAGNKVNNDEALAPIQTRNYPYPYPIVWIPPEYTRTRNKEAKSGSIAEAKGEQDQISHDRKASSPMNFQEPRIWNGWLPFDMNHTPNKVLEGDGRRNKNLESESNKRVYDDGKGMNNKNQCENQRSEFPFPIFWMPYYNKQEEVGKENNHESHSSPKCVKEAPHTFKSVPVNSKADEVVRNGTMSNPVESIDRSGSDETKDVTNEKIIPVKEVELHQGRNNSNENAKRERIIPVKQIEENVAKKESHAGMEKQSASPRKNGKLPPVCLRVDPLPRKKNGKSSNGSSRSPSPPASKEHSKAASEAPSEAQSAGVSDKVQVYSDVKSVPNISEEVKPKEQNVPVSEGKSNEKPQLDSSLLTSPDVSKEVQPKEETIEVTENKTNRDKGADENRSVGDTEEKKAQNGAENIMEEARKPYEAKDSSKPTGKGGNERKALSDVDAAILIQAVYRGYQVRRSEPLKKLKQIAEVSKELTNVKASVQAFEHSSDLQNDEKQRIALGENIMRLLPKLDTIQGLHPSFRETRKSLARELTCLQERLDSVMAKRSQQQMNEFIDKKPVEDISENLQNEEHVKDQQEEKAAVAREDSSVGINDDMTGKDRIEFQPPLDPALNVAAEPNVAPNEAVDECNHTSDLSVEFEARSEVGNTPTGIENSDTNALQELPVGVIDEDGADCSSKNEEQNEKAKVDSSGIYGLKELPVGVLDENPAELVKDDGETKLGDVESIVELPVGVLDEENAASEFNKDDGAKFSKRELDHEEEVEAIVELPVGLLDEDTAASESKENDDGTKISTAQQQQHEELEPIMELPVELLDEEETIEFESGKHDRDMEHITELPVGLLDEEEKIKSEPVKCDAPEKVPPAIEEQCSVAAKDTQLEPEQQMEEQEEVQSSEESSDGWVKVECSKDEELKGDAERDIDIAVECEEETGNEAELPTMESVKRAAELVSDSYMEEEYKKELTQLEEQTESVEKLAAQVPSGNNEDTALSKEADQVAEHNGKLKNGELLEENEKLRNMMNRLLDAGNEQLKVISDLTERVKDLEKRLARSKKRMRTKRFKPASSLSNISSKNNLLQHRAIDVAM</sequence>
<evidence type="ECO:0000256" key="4">
    <source>
        <dbReference type="SAM" id="MobiDB-lite"/>
    </source>
</evidence>
<dbReference type="Pfam" id="PF02179">
    <property type="entry name" value="BAG"/>
    <property type="match status" value="1"/>
</dbReference>
<keyword evidence="1" id="KW-0112">Calmodulin-binding</keyword>
<feature type="compositionally biased region" description="Basic and acidic residues" evidence="4">
    <location>
        <begin position="386"/>
        <end position="411"/>
    </location>
</feature>
<dbReference type="PANTHER" id="PTHR33322">
    <property type="entry name" value="BAG DOMAIN CONTAINING PROTEIN, EXPRESSED"/>
    <property type="match status" value="1"/>
</dbReference>
<dbReference type="PROSITE" id="PS50096">
    <property type="entry name" value="IQ"/>
    <property type="match status" value="1"/>
</dbReference>
<feature type="compositionally biased region" description="Basic and acidic residues" evidence="4">
    <location>
        <begin position="730"/>
        <end position="747"/>
    </location>
</feature>
<dbReference type="SUPFAM" id="SSF63491">
    <property type="entry name" value="BAG domain"/>
    <property type="match status" value="1"/>
</dbReference>
<feature type="region of interest" description="Disordered" evidence="4">
    <location>
        <begin position="828"/>
        <end position="850"/>
    </location>
</feature>
<dbReference type="GO" id="GO:0006457">
    <property type="term" value="P:protein folding"/>
    <property type="evidence" value="ECO:0007669"/>
    <property type="project" value="TreeGrafter"/>
</dbReference>
<dbReference type="Proteomes" id="UP000289738">
    <property type="component" value="Chromosome B02"/>
</dbReference>
<evidence type="ECO:0000313" key="6">
    <source>
        <dbReference type="EMBL" id="RYR23989.1"/>
    </source>
</evidence>
<dbReference type="InterPro" id="IPR040400">
    <property type="entry name" value="BAG5/6/7/8"/>
</dbReference>
<evidence type="ECO:0000256" key="3">
    <source>
        <dbReference type="SAM" id="Coils"/>
    </source>
</evidence>
<feature type="domain" description="BAG" evidence="5">
    <location>
        <begin position="625"/>
        <end position="702"/>
    </location>
</feature>
<dbReference type="CDD" id="cd23767">
    <property type="entry name" value="IQCD"/>
    <property type="match status" value="1"/>
</dbReference>
<feature type="region of interest" description="Disordered" evidence="4">
    <location>
        <begin position="980"/>
        <end position="1003"/>
    </location>
</feature>
<feature type="region of interest" description="Disordered" evidence="4">
    <location>
        <begin position="730"/>
        <end position="758"/>
    </location>
</feature>
<feature type="compositionally biased region" description="Polar residues" evidence="4">
    <location>
        <begin position="514"/>
        <end position="523"/>
    </location>
</feature>
<evidence type="ECO:0000256" key="2">
    <source>
        <dbReference type="ARBA" id="ARBA00023186"/>
    </source>
</evidence>
<feature type="region of interest" description="Disordered" evidence="4">
    <location>
        <begin position="1031"/>
        <end position="1059"/>
    </location>
</feature>
<dbReference type="InterPro" id="IPR000048">
    <property type="entry name" value="IQ_motif_EF-hand-BS"/>
</dbReference>
<dbReference type="EMBL" id="SDMP01000012">
    <property type="protein sequence ID" value="RYR23989.1"/>
    <property type="molecule type" value="Genomic_DNA"/>
</dbReference>
<accession>A0A445AC56</accession>
<feature type="region of interest" description="Disordered" evidence="4">
    <location>
        <begin position="200"/>
        <end position="228"/>
    </location>
</feature>
<gene>
    <name evidence="6" type="ORF">Ahy_B02g057479</name>
</gene>
<dbReference type="GO" id="GO:0051087">
    <property type="term" value="F:protein-folding chaperone binding"/>
    <property type="evidence" value="ECO:0007669"/>
    <property type="project" value="InterPro"/>
</dbReference>
<feature type="region of interest" description="Disordered" evidence="4">
    <location>
        <begin position="344"/>
        <end position="596"/>
    </location>
</feature>
<keyword evidence="7" id="KW-1185">Reference proteome</keyword>
<dbReference type="SMART" id="SM00264">
    <property type="entry name" value="BAG"/>
    <property type="match status" value="1"/>
</dbReference>
<protein>
    <recommendedName>
        <fullName evidence="5">BAG domain-containing protein</fullName>
    </recommendedName>
</protein>
<dbReference type="Pfam" id="PF00612">
    <property type="entry name" value="IQ"/>
    <property type="match status" value="1"/>
</dbReference>
<feature type="region of interest" description="Disordered" evidence="4">
    <location>
        <begin position="1134"/>
        <end position="1161"/>
    </location>
</feature>
<feature type="compositionally biased region" description="Basic and acidic residues" evidence="4">
    <location>
        <begin position="981"/>
        <end position="993"/>
    </location>
</feature>
<dbReference type="GO" id="GO:0005516">
    <property type="term" value="F:calmodulin binding"/>
    <property type="evidence" value="ECO:0007669"/>
    <property type="project" value="UniProtKB-KW"/>
</dbReference>
<feature type="compositionally biased region" description="Basic and acidic residues" evidence="4">
    <location>
        <begin position="571"/>
        <end position="583"/>
    </location>
</feature>
<evidence type="ECO:0000256" key="1">
    <source>
        <dbReference type="ARBA" id="ARBA00022860"/>
    </source>
</evidence>
<comment type="caution">
    <text evidence="6">The sequence shown here is derived from an EMBL/GenBank/DDBJ whole genome shotgun (WGS) entry which is preliminary data.</text>
</comment>
<dbReference type="STRING" id="3818.A0A445AC56"/>
<feature type="compositionally biased region" description="Basic and acidic residues" evidence="4">
    <location>
        <begin position="836"/>
        <end position="847"/>
    </location>
</feature>
<feature type="compositionally biased region" description="Basic and acidic residues" evidence="4">
    <location>
        <begin position="251"/>
        <end position="274"/>
    </location>
</feature>
<dbReference type="PANTHER" id="PTHR33322:SF16">
    <property type="entry name" value="BAG FAMILY MOLECULAR CHAPERONE REGULATOR 6"/>
    <property type="match status" value="1"/>
</dbReference>
<feature type="compositionally biased region" description="Basic and acidic residues" evidence="4">
    <location>
        <begin position="210"/>
        <end position="223"/>
    </location>
</feature>
<feature type="region of interest" description="Disordered" evidence="4">
    <location>
        <begin position="249"/>
        <end position="283"/>
    </location>
</feature>
<dbReference type="PROSITE" id="PS51035">
    <property type="entry name" value="BAG"/>
    <property type="match status" value="1"/>
</dbReference>
<organism evidence="6 7">
    <name type="scientific">Arachis hypogaea</name>
    <name type="common">Peanut</name>
    <dbReference type="NCBI Taxonomy" id="3818"/>
    <lineage>
        <taxon>Eukaryota</taxon>
        <taxon>Viridiplantae</taxon>
        <taxon>Streptophyta</taxon>
        <taxon>Embryophyta</taxon>
        <taxon>Tracheophyta</taxon>
        <taxon>Spermatophyta</taxon>
        <taxon>Magnoliopsida</taxon>
        <taxon>eudicotyledons</taxon>
        <taxon>Gunneridae</taxon>
        <taxon>Pentapetalae</taxon>
        <taxon>rosids</taxon>
        <taxon>fabids</taxon>
        <taxon>Fabales</taxon>
        <taxon>Fabaceae</taxon>
        <taxon>Papilionoideae</taxon>
        <taxon>50 kb inversion clade</taxon>
        <taxon>dalbergioids sensu lato</taxon>
        <taxon>Dalbergieae</taxon>
        <taxon>Pterocarpus clade</taxon>
        <taxon>Arachis</taxon>
    </lineage>
</organism>
<feature type="region of interest" description="Disordered" evidence="4">
    <location>
        <begin position="927"/>
        <end position="963"/>
    </location>
</feature>
<evidence type="ECO:0000313" key="7">
    <source>
        <dbReference type="Proteomes" id="UP000289738"/>
    </source>
</evidence>
<feature type="compositionally biased region" description="Acidic residues" evidence="4">
    <location>
        <begin position="1040"/>
        <end position="1055"/>
    </location>
</feature>
<feature type="compositionally biased region" description="Low complexity" evidence="4">
    <location>
        <begin position="462"/>
        <end position="472"/>
    </location>
</feature>
<dbReference type="GO" id="GO:0009506">
    <property type="term" value="C:plasmodesma"/>
    <property type="evidence" value="ECO:0007669"/>
    <property type="project" value="TreeGrafter"/>
</dbReference>
<proteinExistence type="predicted"/>
<dbReference type="InterPro" id="IPR003103">
    <property type="entry name" value="BAG_domain"/>
</dbReference>
<evidence type="ECO:0000259" key="5">
    <source>
        <dbReference type="PROSITE" id="PS51035"/>
    </source>
</evidence>
<name>A0A445AC56_ARAHY</name>